<name>A0A482LYV3_9ENTR</name>
<organism evidence="1">
    <name type="scientific">Leclercia adecarboxylata</name>
    <dbReference type="NCBI Taxonomy" id="83655"/>
    <lineage>
        <taxon>Bacteria</taxon>
        <taxon>Pseudomonadati</taxon>
        <taxon>Pseudomonadota</taxon>
        <taxon>Gammaproteobacteria</taxon>
        <taxon>Enterobacterales</taxon>
        <taxon>Enterobacteriaceae</taxon>
        <taxon>Leclercia</taxon>
    </lineage>
</organism>
<proteinExistence type="predicted"/>
<protein>
    <submittedName>
        <fullName evidence="1">Uncharacterized protein</fullName>
    </submittedName>
</protein>
<sequence length="56" mass="6257">MPRLQLLFLPYVVFHPYPVTVRSPSEKGASLIPPPWYTSGKLSYAGKSDHTGTVIR</sequence>
<reference evidence="1" key="1">
    <citation type="submission" date="2018-09" db="EMBL/GenBank/DDBJ databases">
        <authorList>
            <person name="Yuan Q."/>
            <person name="Jiang X."/>
            <person name="Jing Y."/>
            <person name="Cheng Q."/>
            <person name="Zhou D."/>
        </authorList>
    </citation>
    <scope>NUCLEOTIDE SEQUENCE</scope>
    <source>
        <strain evidence="1">150707804</strain>
        <plasmid evidence="1">p707804-1FII</plasmid>
    </source>
</reference>
<dbReference type="AlphaFoldDB" id="A0A482LYV3"/>
<keyword evidence="1" id="KW-0614">Plasmid</keyword>
<geneLocation type="plasmid" evidence="1">
    <name>p707804-1FII</name>
</geneLocation>
<evidence type="ECO:0000313" key="1">
    <source>
        <dbReference type="EMBL" id="QBQ66637.1"/>
    </source>
</evidence>
<accession>A0A482LYV3</accession>
<dbReference type="EMBL" id="MH909330">
    <property type="protein sequence ID" value="QBQ66637.1"/>
    <property type="molecule type" value="Genomic_DNA"/>
</dbReference>